<accession>A0A286GZL9</accession>
<proteinExistence type="predicted"/>
<protein>
    <submittedName>
        <fullName evidence="1">Uncharacterized protein</fullName>
    </submittedName>
</protein>
<dbReference type="EMBL" id="OCNJ01000015">
    <property type="protein sequence ID" value="SOE00980.1"/>
    <property type="molecule type" value="Genomic_DNA"/>
</dbReference>
<dbReference type="Proteomes" id="UP000219621">
    <property type="component" value="Unassembled WGS sequence"/>
</dbReference>
<evidence type="ECO:0000313" key="1">
    <source>
        <dbReference type="EMBL" id="SOE00980.1"/>
    </source>
</evidence>
<dbReference type="RefSeq" id="WP_097281451.1">
    <property type="nucleotide sequence ID" value="NZ_OCNJ01000015.1"/>
</dbReference>
<gene>
    <name evidence="1" type="ORF">SAMN05421508_11539</name>
</gene>
<evidence type="ECO:0000313" key="2">
    <source>
        <dbReference type="Proteomes" id="UP000219621"/>
    </source>
</evidence>
<keyword evidence="2" id="KW-1185">Reference proteome</keyword>
<organism evidence="1 2">
    <name type="scientific">Caenispirillum bisanense</name>
    <dbReference type="NCBI Taxonomy" id="414052"/>
    <lineage>
        <taxon>Bacteria</taxon>
        <taxon>Pseudomonadati</taxon>
        <taxon>Pseudomonadota</taxon>
        <taxon>Alphaproteobacteria</taxon>
        <taxon>Rhodospirillales</taxon>
        <taxon>Novispirillaceae</taxon>
        <taxon>Caenispirillum</taxon>
    </lineage>
</organism>
<reference evidence="1 2" key="1">
    <citation type="submission" date="2017-09" db="EMBL/GenBank/DDBJ databases">
        <authorList>
            <person name="Ehlers B."/>
            <person name="Leendertz F.H."/>
        </authorList>
    </citation>
    <scope>NUCLEOTIDE SEQUENCE [LARGE SCALE GENOMIC DNA]</scope>
    <source>
        <strain evidence="1 2">USBA 140</strain>
    </source>
</reference>
<name>A0A286GZL9_9PROT</name>
<dbReference type="AlphaFoldDB" id="A0A286GZL9"/>
<sequence>MHIVHSRPTVVLAPAEPAPITPPDIARALFDASERIVMAPSAERQVAAIEANTALWFALGAAAADGLIDLPGAVCRRIVRAADTVARRSVALRPGDIGGALPMRLVRLNDFACRAVAPPPRRRRPIAAPPPGAH</sequence>